<dbReference type="GO" id="GO:0003700">
    <property type="term" value="F:DNA-binding transcription factor activity"/>
    <property type="evidence" value="ECO:0007669"/>
    <property type="project" value="InterPro"/>
</dbReference>
<dbReference type="FunFam" id="3.40.190.10:FF:000017">
    <property type="entry name" value="Glycine cleavage system transcriptional activator"/>
    <property type="match status" value="1"/>
</dbReference>
<dbReference type="GO" id="GO:0043565">
    <property type="term" value="F:sequence-specific DNA binding"/>
    <property type="evidence" value="ECO:0007669"/>
    <property type="project" value="TreeGrafter"/>
</dbReference>
<dbReference type="OrthoDB" id="9807765at2"/>
<keyword evidence="4" id="KW-0804">Transcription</keyword>
<dbReference type="InterPro" id="IPR036388">
    <property type="entry name" value="WH-like_DNA-bd_sf"/>
</dbReference>
<accession>A0A5B8KTM1</accession>
<dbReference type="SUPFAM" id="SSF46785">
    <property type="entry name" value="Winged helix' DNA-binding domain"/>
    <property type="match status" value="1"/>
</dbReference>
<keyword evidence="3" id="KW-0238">DNA-binding</keyword>
<protein>
    <submittedName>
        <fullName evidence="6">Transcriptional regulator GcvA</fullName>
    </submittedName>
</protein>
<evidence type="ECO:0000313" key="6">
    <source>
        <dbReference type="EMBL" id="QDY98941.1"/>
    </source>
</evidence>
<dbReference type="InterPro" id="IPR000847">
    <property type="entry name" value="LysR_HTH_N"/>
</dbReference>
<sequence>MARRLPPLNALRCFEAAARHLSFTRAADELSVTQAAVSHQIKALEATLGVQLFRRHNRRLELTRAGVGYLPPLSDAFDLMATATRRLRPDRDSAQLKISTLQSFATKWLIPRLARFNERHPEIDPMISTSQRLVDLEAEDVDVAIRVGRGVYDGLHALLLMDDLAFPVCSPRLLDGPRPLRQPDDLAHHVLLHDFSVGRDGDGPDWRHWLKQAGVTGMDAGKGPSYNDTAMALQAAIAGQGIALARRSLVIDDLRAGTLVRPFGPEVPTAFAWYFVCAPSSADEPRLNAFLAWLREEIADDFGDNRDGSISRA</sequence>
<keyword evidence="7" id="KW-1185">Reference proteome</keyword>
<evidence type="ECO:0000313" key="7">
    <source>
        <dbReference type="Proteomes" id="UP000321389"/>
    </source>
</evidence>
<evidence type="ECO:0000256" key="2">
    <source>
        <dbReference type="ARBA" id="ARBA00023015"/>
    </source>
</evidence>
<name>A0A5B8KTM1_9HYPH</name>
<dbReference type="Proteomes" id="UP000321389">
    <property type="component" value="Chromosome"/>
</dbReference>
<dbReference type="InterPro" id="IPR036390">
    <property type="entry name" value="WH_DNA-bd_sf"/>
</dbReference>
<dbReference type="Pfam" id="PF00126">
    <property type="entry name" value="HTH_1"/>
    <property type="match status" value="1"/>
</dbReference>
<dbReference type="Pfam" id="PF03466">
    <property type="entry name" value="LysR_substrate"/>
    <property type="match status" value="1"/>
</dbReference>
<dbReference type="Gene3D" id="3.40.190.10">
    <property type="entry name" value="Periplasmic binding protein-like II"/>
    <property type="match status" value="2"/>
</dbReference>
<comment type="similarity">
    <text evidence="1">Belongs to the LysR transcriptional regulatory family.</text>
</comment>
<dbReference type="GO" id="GO:0006351">
    <property type="term" value="P:DNA-templated transcription"/>
    <property type="evidence" value="ECO:0007669"/>
    <property type="project" value="TreeGrafter"/>
</dbReference>
<dbReference type="FunFam" id="1.10.10.10:FF:000038">
    <property type="entry name" value="Glycine cleavage system transcriptional activator"/>
    <property type="match status" value="1"/>
</dbReference>
<dbReference type="SUPFAM" id="SSF53850">
    <property type="entry name" value="Periplasmic binding protein-like II"/>
    <property type="match status" value="1"/>
</dbReference>
<dbReference type="EMBL" id="CP042301">
    <property type="protein sequence ID" value="QDY98941.1"/>
    <property type="molecule type" value="Genomic_DNA"/>
</dbReference>
<dbReference type="PANTHER" id="PTHR30537:SF26">
    <property type="entry name" value="GLYCINE CLEAVAGE SYSTEM TRANSCRIPTIONAL ACTIVATOR"/>
    <property type="match status" value="1"/>
</dbReference>
<dbReference type="AlphaFoldDB" id="A0A5B8KTM1"/>
<dbReference type="InterPro" id="IPR058163">
    <property type="entry name" value="LysR-type_TF_proteobact-type"/>
</dbReference>
<feature type="domain" description="HTH lysR-type" evidence="5">
    <location>
        <begin position="6"/>
        <end position="63"/>
    </location>
</feature>
<dbReference type="PROSITE" id="PS50931">
    <property type="entry name" value="HTH_LYSR"/>
    <property type="match status" value="1"/>
</dbReference>
<dbReference type="NCBIfam" id="NF008352">
    <property type="entry name" value="PRK11139.1"/>
    <property type="match status" value="1"/>
</dbReference>
<gene>
    <name evidence="6" type="ORF">FQ775_00320</name>
</gene>
<dbReference type="RefSeq" id="WP_146297468.1">
    <property type="nucleotide sequence ID" value="NZ_CP042301.2"/>
</dbReference>
<dbReference type="InterPro" id="IPR005119">
    <property type="entry name" value="LysR_subst-bd"/>
</dbReference>
<organism evidence="6 7">
    <name type="scientific">Nitratireductor mangrovi</name>
    <dbReference type="NCBI Taxonomy" id="2599600"/>
    <lineage>
        <taxon>Bacteria</taxon>
        <taxon>Pseudomonadati</taxon>
        <taxon>Pseudomonadota</taxon>
        <taxon>Alphaproteobacteria</taxon>
        <taxon>Hyphomicrobiales</taxon>
        <taxon>Phyllobacteriaceae</taxon>
        <taxon>Nitratireductor</taxon>
    </lineage>
</organism>
<dbReference type="PANTHER" id="PTHR30537">
    <property type="entry name" value="HTH-TYPE TRANSCRIPTIONAL REGULATOR"/>
    <property type="match status" value="1"/>
</dbReference>
<evidence type="ECO:0000256" key="3">
    <source>
        <dbReference type="ARBA" id="ARBA00023125"/>
    </source>
</evidence>
<evidence type="ECO:0000256" key="4">
    <source>
        <dbReference type="ARBA" id="ARBA00023163"/>
    </source>
</evidence>
<proteinExistence type="inferred from homology"/>
<evidence type="ECO:0000256" key="1">
    <source>
        <dbReference type="ARBA" id="ARBA00009437"/>
    </source>
</evidence>
<reference evidence="6" key="1">
    <citation type="submission" date="2020-04" db="EMBL/GenBank/DDBJ databases">
        <title>Nitratireductor sp. nov. isolated from mangrove soil.</title>
        <authorList>
            <person name="Ye Y."/>
        </authorList>
    </citation>
    <scope>NUCLEOTIDE SEQUENCE</scope>
    <source>
        <strain evidence="6">SY7</strain>
    </source>
</reference>
<evidence type="ECO:0000259" key="5">
    <source>
        <dbReference type="PROSITE" id="PS50931"/>
    </source>
</evidence>
<dbReference type="KEGG" id="niy:FQ775_00320"/>
<dbReference type="Gene3D" id="1.10.10.10">
    <property type="entry name" value="Winged helix-like DNA-binding domain superfamily/Winged helix DNA-binding domain"/>
    <property type="match status" value="1"/>
</dbReference>
<dbReference type="PRINTS" id="PR00039">
    <property type="entry name" value="HTHLYSR"/>
</dbReference>
<dbReference type="CDD" id="cd08432">
    <property type="entry name" value="PBP2_GcdR_TrpI_HvrB_AmpR_like"/>
    <property type="match status" value="1"/>
</dbReference>
<keyword evidence="2" id="KW-0805">Transcription regulation</keyword>